<dbReference type="EMBL" id="ML976713">
    <property type="protein sequence ID" value="KAF1969074.1"/>
    <property type="molecule type" value="Genomic_DNA"/>
</dbReference>
<sequence length="236" mass="26788">MTSLLTTSSRAPARDPMEVYLERLEERDRREQKHKKYIDAYQTLADKTAAIAKARTIAEREAAENAPKEAPETPAPDTKARPKWNYYPSYGGKSSPTPPPSASTDPAHIAQLRSDLAMSNQVRAEQEAELKAARAENAENKVIKAEQSRRIAEIEKQNKRLEHRVANTTEEVKKQRELAVQAQDEMVALQLELNAKDKEVLKVKADNKMLVDRWMAEKGEVAERMNKTLEKGQKKR</sequence>
<evidence type="ECO:0000256" key="1">
    <source>
        <dbReference type="ARBA" id="ARBA00005331"/>
    </source>
</evidence>
<dbReference type="AlphaFoldDB" id="A0A6A5UWH7"/>
<dbReference type="Proteomes" id="UP000800036">
    <property type="component" value="Unassembled WGS sequence"/>
</dbReference>
<name>A0A6A5UWH7_9PLEO</name>
<protein>
    <submittedName>
        <fullName evidence="5">Autophagy protein 16</fullName>
    </submittedName>
</protein>
<dbReference type="InterPro" id="IPR013923">
    <property type="entry name" value="Autophagy-rel_prot_16_dom"/>
</dbReference>
<evidence type="ECO:0000313" key="5">
    <source>
        <dbReference type="EMBL" id="KAF1969074.1"/>
    </source>
</evidence>
<feature type="coiled-coil region" evidence="2">
    <location>
        <begin position="109"/>
        <end position="199"/>
    </location>
</feature>
<evidence type="ECO:0000313" key="6">
    <source>
        <dbReference type="Proteomes" id="UP000800036"/>
    </source>
</evidence>
<feature type="region of interest" description="Disordered" evidence="3">
    <location>
        <begin position="55"/>
        <end position="106"/>
    </location>
</feature>
<accession>A0A6A5UWH7</accession>
<keyword evidence="6" id="KW-1185">Reference proteome</keyword>
<dbReference type="Pfam" id="PF08614">
    <property type="entry name" value="ATG16"/>
    <property type="match status" value="1"/>
</dbReference>
<dbReference type="OrthoDB" id="8949486at2759"/>
<feature type="compositionally biased region" description="Basic and acidic residues" evidence="3">
    <location>
        <begin position="56"/>
        <end position="71"/>
    </location>
</feature>
<dbReference type="Gene3D" id="1.20.5.170">
    <property type="match status" value="1"/>
</dbReference>
<evidence type="ECO:0000256" key="3">
    <source>
        <dbReference type="SAM" id="MobiDB-lite"/>
    </source>
</evidence>
<proteinExistence type="inferred from homology"/>
<gene>
    <name evidence="5" type="ORF">BU23DRAFT_245516</name>
</gene>
<organism evidence="5 6">
    <name type="scientific">Bimuria novae-zelandiae CBS 107.79</name>
    <dbReference type="NCBI Taxonomy" id="1447943"/>
    <lineage>
        <taxon>Eukaryota</taxon>
        <taxon>Fungi</taxon>
        <taxon>Dikarya</taxon>
        <taxon>Ascomycota</taxon>
        <taxon>Pezizomycotina</taxon>
        <taxon>Dothideomycetes</taxon>
        <taxon>Pleosporomycetidae</taxon>
        <taxon>Pleosporales</taxon>
        <taxon>Massarineae</taxon>
        <taxon>Didymosphaeriaceae</taxon>
        <taxon>Bimuria</taxon>
    </lineage>
</organism>
<feature type="domain" description="Autophagy-related protein 16" evidence="4">
    <location>
        <begin position="20"/>
        <end position="226"/>
    </location>
</feature>
<keyword evidence="2" id="KW-0175">Coiled coil</keyword>
<comment type="similarity">
    <text evidence="1">Belongs to the ATG16 family.</text>
</comment>
<reference evidence="5" key="1">
    <citation type="journal article" date="2020" name="Stud. Mycol.">
        <title>101 Dothideomycetes genomes: a test case for predicting lifestyles and emergence of pathogens.</title>
        <authorList>
            <person name="Haridas S."/>
            <person name="Albert R."/>
            <person name="Binder M."/>
            <person name="Bloem J."/>
            <person name="Labutti K."/>
            <person name="Salamov A."/>
            <person name="Andreopoulos B."/>
            <person name="Baker S."/>
            <person name="Barry K."/>
            <person name="Bills G."/>
            <person name="Bluhm B."/>
            <person name="Cannon C."/>
            <person name="Castanera R."/>
            <person name="Culley D."/>
            <person name="Daum C."/>
            <person name="Ezra D."/>
            <person name="Gonzalez J."/>
            <person name="Henrissat B."/>
            <person name="Kuo A."/>
            <person name="Liang C."/>
            <person name="Lipzen A."/>
            <person name="Lutzoni F."/>
            <person name="Magnuson J."/>
            <person name="Mondo S."/>
            <person name="Nolan M."/>
            <person name="Ohm R."/>
            <person name="Pangilinan J."/>
            <person name="Park H.-J."/>
            <person name="Ramirez L."/>
            <person name="Alfaro M."/>
            <person name="Sun H."/>
            <person name="Tritt A."/>
            <person name="Yoshinaga Y."/>
            <person name="Zwiers L.-H."/>
            <person name="Turgeon B."/>
            <person name="Goodwin S."/>
            <person name="Spatafora J."/>
            <person name="Crous P."/>
            <person name="Grigoriev I."/>
        </authorList>
    </citation>
    <scope>NUCLEOTIDE SEQUENCE</scope>
    <source>
        <strain evidence="5">CBS 107.79</strain>
    </source>
</reference>
<evidence type="ECO:0000256" key="2">
    <source>
        <dbReference type="SAM" id="Coils"/>
    </source>
</evidence>
<evidence type="ECO:0000259" key="4">
    <source>
        <dbReference type="Pfam" id="PF08614"/>
    </source>
</evidence>